<accession>A0A0A8UZ73</accession>
<proteinExistence type="predicted"/>
<dbReference type="KEGG" id="lha:LHA_3066"/>
<dbReference type="OrthoDB" id="5640839at2"/>
<name>A0A0A8UZ73_LEGHA</name>
<protein>
    <recommendedName>
        <fullName evidence="4">DUF883 domain-containing protein</fullName>
    </recommendedName>
</protein>
<reference evidence="3" key="1">
    <citation type="submission" date="2014-09" db="EMBL/GenBank/DDBJ databases">
        <authorList>
            <person name="Gomez-Valero L."/>
        </authorList>
    </citation>
    <scope>NUCLEOTIDE SEQUENCE [LARGE SCALE GENOMIC DNA]</scope>
    <source>
        <strain evidence="3">ATCC35250</strain>
    </source>
</reference>
<dbReference type="RefSeq" id="WP_045107135.1">
    <property type="nucleotide sequence ID" value="NZ_LN681225.1"/>
</dbReference>
<keyword evidence="1" id="KW-0472">Membrane</keyword>
<dbReference type="HOGENOM" id="CLU_170260_0_0_6"/>
<dbReference type="AlphaFoldDB" id="A0A0A8UZ73"/>
<feature type="transmembrane region" description="Helical" evidence="1">
    <location>
        <begin position="60"/>
        <end position="78"/>
    </location>
</feature>
<keyword evidence="1" id="KW-1133">Transmembrane helix</keyword>
<evidence type="ECO:0000313" key="2">
    <source>
        <dbReference type="EMBL" id="CEK12054.1"/>
    </source>
</evidence>
<evidence type="ECO:0008006" key="4">
    <source>
        <dbReference type="Google" id="ProtNLM"/>
    </source>
</evidence>
<dbReference type="EMBL" id="LN681225">
    <property type="protein sequence ID" value="CEK12054.1"/>
    <property type="molecule type" value="Genomic_DNA"/>
</dbReference>
<dbReference type="Proteomes" id="UP000032803">
    <property type="component" value="Chromosome I"/>
</dbReference>
<evidence type="ECO:0000313" key="3">
    <source>
        <dbReference type="Proteomes" id="UP000032803"/>
    </source>
</evidence>
<gene>
    <name evidence="2" type="ORF">LHA_3066</name>
</gene>
<dbReference type="PATRIC" id="fig|449.7.peg.1599"/>
<sequence>MDIRIAGNSDLKKQVNKIFKKGKKLTNNLYEETRDTVTDVGDNIKEYSNVAIEKVHDRPLATTLLIGGISLIILAAFVRR</sequence>
<organism evidence="2 3">
    <name type="scientific">Legionella hackeliae</name>
    <dbReference type="NCBI Taxonomy" id="449"/>
    <lineage>
        <taxon>Bacteria</taxon>
        <taxon>Pseudomonadati</taxon>
        <taxon>Pseudomonadota</taxon>
        <taxon>Gammaproteobacteria</taxon>
        <taxon>Legionellales</taxon>
        <taxon>Legionellaceae</taxon>
        <taxon>Legionella</taxon>
    </lineage>
</organism>
<keyword evidence="1" id="KW-0812">Transmembrane</keyword>
<evidence type="ECO:0000256" key="1">
    <source>
        <dbReference type="SAM" id="Phobius"/>
    </source>
</evidence>
<keyword evidence="3" id="KW-1185">Reference proteome</keyword>